<reference evidence="1 2" key="1">
    <citation type="submission" date="2019-02" db="EMBL/GenBank/DDBJ databases">
        <authorList>
            <person name="Goldberg S.R."/>
            <person name="Haltli B.A."/>
            <person name="Correa H."/>
            <person name="Russell K.G."/>
        </authorList>
    </citation>
    <scope>NUCLEOTIDE SEQUENCE [LARGE SCALE GENOMIC DNA]</scope>
    <source>
        <strain evidence="1 2">JCM 16186</strain>
    </source>
</reference>
<accession>A0ABW9RHA9</accession>
<evidence type="ECO:0008006" key="3">
    <source>
        <dbReference type="Google" id="ProtNLM"/>
    </source>
</evidence>
<dbReference type="Proteomes" id="UP000798808">
    <property type="component" value="Unassembled WGS sequence"/>
</dbReference>
<evidence type="ECO:0000313" key="1">
    <source>
        <dbReference type="EMBL" id="MTI23453.1"/>
    </source>
</evidence>
<sequence length="162" mass="18604">MMRKSKDSKWFYILIIICFLSLNVSVSVAQMVNSQSDVNIIKKGVVDFLISQGDLEKGGELEDYDKRMHMEELLDETVLGYKRSGIYRVRVFTSHTKQYVLIKNNLEYDILDTDNLGVALKSVADFLAARELSNDKILAYMKAVIKIYEINEKRNPVGLKND</sequence>
<dbReference type="EMBL" id="SMLW01000182">
    <property type="protein sequence ID" value="MTI23453.1"/>
    <property type="molecule type" value="Genomic_DNA"/>
</dbReference>
<proteinExistence type="predicted"/>
<dbReference type="RefSeq" id="WP_155168595.1">
    <property type="nucleotide sequence ID" value="NZ_BAAAFL010000070.1"/>
</dbReference>
<evidence type="ECO:0000313" key="2">
    <source>
        <dbReference type="Proteomes" id="UP000798808"/>
    </source>
</evidence>
<comment type="caution">
    <text evidence="1">The sequence shown here is derived from an EMBL/GenBank/DDBJ whole genome shotgun (WGS) entry which is preliminary data.</text>
</comment>
<organism evidence="1 2">
    <name type="scientific">Fulvivirga kasyanovii</name>
    <dbReference type="NCBI Taxonomy" id="396812"/>
    <lineage>
        <taxon>Bacteria</taxon>
        <taxon>Pseudomonadati</taxon>
        <taxon>Bacteroidota</taxon>
        <taxon>Cytophagia</taxon>
        <taxon>Cytophagales</taxon>
        <taxon>Fulvivirgaceae</taxon>
        <taxon>Fulvivirga</taxon>
    </lineage>
</organism>
<gene>
    <name evidence="1" type="ORF">E1163_00665</name>
</gene>
<name>A0ABW9RHA9_9BACT</name>
<keyword evidence="2" id="KW-1185">Reference proteome</keyword>
<protein>
    <recommendedName>
        <fullName evidence="3">TPM domain-containing protein</fullName>
    </recommendedName>
</protein>